<dbReference type="AlphaFoldDB" id="A0A3S2TMJ1"/>
<dbReference type="Proteomes" id="UP000288178">
    <property type="component" value="Unassembled WGS sequence"/>
</dbReference>
<accession>A0A3S2TMJ1</accession>
<dbReference type="InterPro" id="IPR000792">
    <property type="entry name" value="Tscrpt_reg_LuxR_C"/>
</dbReference>
<comment type="caution">
    <text evidence="2">The sequence shown here is derived from an EMBL/GenBank/DDBJ whole genome shotgun (WGS) entry which is preliminary data.</text>
</comment>
<keyword evidence="3" id="KW-1185">Reference proteome</keyword>
<dbReference type="GO" id="GO:0006355">
    <property type="term" value="P:regulation of DNA-templated transcription"/>
    <property type="evidence" value="ECO:0007669"/>
    <property type="project" value="InterPro"/>
</dbReference>
<dbReference type="SUPFAM" id="SSF46894">
    <property type="entry name" value="C-terminal effector domain of the bipartite response regulators"/>
    <property type="match status" value="1"/>
</dbReference>
<feature type="domain" description="HTH luxR-type" evidence="1">
    <location>
        <begin position="319"/>
        <end position="376"/>
    </location>
</feature>
<sequence length="398" mass="42117">MASTAFGSEDLEPLLDTVHAVYQAPGNADGWARAVAAIGGLTGSKATAYLLVNGETLHNEITAFAGFAEADLAAYQGPNGAQKDVRFRYLHNLVPGQVFREFEYVTDRAAWDASEWIQYQREALGCYWCMSAQVSTHGLWRDYISVNRLESRGSHSDREKSLLQAVLPHLARAGELHRVLDRLAERYGLVLSVLDRLLVGLVIVDAAGRVAAANTSAHAACAASGAVHITRDGRLRAADVAQDAAVQRLLAGCIGTASGKALHGGGTQVLQRGDRAVLAEAMPLHGERLSDGEMLHGAAVFLVDPAVAQVVSLQGLAKLFALTDAEAQVADALVNGLAPRDIAEQRGTSLETVRTQLKTAMAKTGANSQLDLLRLAAKLAPPVRGVNDDPPTPPESGG</sequence>
<evidence type="ECO:0000259" key="1">
    <source>
        <dbReference type="SMART" id="SM00421"/>
    </source>
</evidence>
<name>A0A3S2TMJ1_9BURK</name>
<evidence type="ECO:0000313" key="2">
    <source>
        <dbReference type="EMBL" id="RVT48115.1"/>
    </source>
</evidence>
<organism evidence="2 3">
    <name type="scientific">Rubrivivax albus</name>
    <dbReference type="NCBI Taxonomy" id="2499835"/>
    <lineage>
        <taxon>Bacteria</taxon>
        <taxon>Pseudomonadati</taxon>
        <taxon>Pseudomonadota</taxon>
        <taxon>Betaproteobacteria</taxon>
        <taxon>Burkholderiales</taxon>
        <taxon>Sphaerotilaceae</taxon>
        <taxon>Rubrivivax</taxon>
    </lineage>
</organism>
<dbReference type="GO" id="GO:0003677">
    <property type="term" value="F:DNA binding"/>
    <property type="evidence" value="ECO:0007669"/>
    <property type="project" value="InterPro"/>
</dbReference>
<evidence type="ECO:0000313" key="3">
    <source>
        <dbReference type="Proteomes" id="UP000288178"/>
    </source>
</evidence>
<dbReference type="OrthoDB" id="5497412at2"/>
<protein>
    <submittedName>
        <fullName evidence="2">LuxR family transcriptional regulator</fullName>
    </submittedName>
</protein>
<dbReference type="Gene3D" id="1.10.10.10">
    <property type="entry name" value="Winged helix-like DNA-binding domain superfamily/Winged helix DNA-binding domain"/>
    <property type="match status" value="1"/>
</dbReference>
<dbReference type="EMBL" id="SACT01000011">
    <property type="protein sequence ID" value="RVT48115.1"/>
    <property type="molecule type" value="Genomic_DNA"/>
</dbReference>
<gene>
    <name evidence="2" type="ORF">ENE75_23290</name>
</gene>
<proteinExistence type="predicted"/>
<dbReference type="InterPro" id="IPR036388">
    <property type="entry name" value="WH-like_DNA-bd_sf"/>
</dbReference>
<dbReference type="InterPro" id="IPR016032">
    <property type="entry name" value="Sig_transdc_resp-reg_C-effctor"/>
</dbReference>
<dbReference type="RefSeq" id="WP_128201222.1">
    <property type="nucleotide sequence ID" value="NZ_SACT01000011.1"/>
</dbReference>
<reference evidence="2 3" key="1">
    <citation type="submission" date="2019-01" db="EMBL/GenBank/DDBJ databases">
        <authorList>
            <person name="Chen W.-M."/>
        </authorList>
    </citation>
    <scope>NUCLEOTIDE SEQUENCE [LARGE SCALE GENOMIC DNA]</scope>
    <source>
        <strain evidence="2 3">ICH-3</strain>
    </source>
</reference>
<dbReference type="SMART" id="SM00421">
    <property type="entry name" value="HTH_LUXR"/>
    <property type="match status" value="1"/>
</dbReference>